<dbReference type="Gene3D" id="1.20.1600.10">
    <property type="entry name" value="Outer membrane efflux proteins (OEP)"/>
    <property type="match status" value="1"/>
</dbReference>
<dbReference type="EMBL" id="BAABCA010000001">
    <property type="protein sequence ID" value="GAA4231101.1"/>
    <property type="molecule type" value="Genomic_DNA"/>
</dbReference>
<keyword evidence="3" id="KW-0175">Coiled coil</keyword>
<keyword evidence="2" id="KW-1134">Transmembrane beta strand</keyword>
<dbReference type="SUPFAM" id="SSF56954">
    <property type="entry name" value="Outer membrane efflux proteins (OEP)"/>
    <property type="match status" value="1"/>
</dbReference>
<sequence length="484" mass="55080">MMMHSVNKMIKMKKYFVIGLLSVVSLYSCVPTRMVREANMEMPEQFIDQDLDSTNTAHVKWRDFFLDTNLIRLIDKALENNQELNIMLQQIEMAKNEVKVRKGEYLPFVNAYAGAEVEKASEFTRNGAVEKNLNIHEAEAFPEPLQNYSIGLSASWELDIWKKLRNSKKAAVLEYMASIEGKNFMVTNLVSEIANSYYELLALDSQLAIINKNLELQKNALKMVKIQKEAARATELAVRRFEAEVLKNQSNKYNIQQKIVKVENAINFLIGSYPKPISRNSDLFINKNMPYISSGIPSQLLQNRTDIRQAELELSAAKLNTKIAKANFYPSIDISASIGFKAFKPKFLKDTPESLVYSLAGDIVGPLINRNAIKAEYANANSKQLQVVFEYEKTILNAYIEVSNTLSNIENLNKSYALRDKQVKALNESIDISMKLFKSARIEYTEVLLTQREALDSQIEIIETKKEQLLAHVNIYKALGGGWN</sequence>
<comment type="similarity">
    <text evidence="1 2">Belongs to the outer membrane factor (OMF) (TC 1.B.17) family.</text>
</comment>
<protein>
    <submittedName>
        <fullName evidence="4">TolC family protein</fullName>
    </submittedName>
</protein>
<dbReference type="PANTHER" id="PTHR30203:SF30">
    <property type="entry name" value="OUTER MEMBRANE PROTEIN-RELATED"/>
    <property type="match status" value="1"/>
</dbReference>
<dbReference type="InterPro" id="IPR003423">
    <property type="entry name" value="OMP_efflux"/>
</dbReference>
<dbReference type="PANTHER" id="PTHR30203">
    <property type="entry name" value="OUTER MEMBRANE CATION EFFLUX PROTEIN"/>
    <property type="match status" value="1"/>
</dbReference>
<dbReference type="InterPro" id="IPR010131">
    <property type="entry name" value="MdtP/NodT-like"/>
</dbReference>
<evidence type="ECO:0000256" key="3">
    <source>
        <dbReference type="SAM" id="Coils"/>
    </source>
</evidence>
<keyword evidence="2" id="KW-0449">Lipoprotein</keyword>
<keyword evidence="2" id="KW-0812">Transmembrane</keyword>
<proteinExistence type="inferred from homology"/>
<evidence type="ECO:0000313" key="4">
    <source>
        <dbReference type="EMBL" id="GAA4231101.1"/>
    </source>
</evidence>
<gene>
    <name evidence="4" type="ORF">GCM10022291_02790</name>
</gene>
<keyword evidence="2" id="KW-0564">Palmitate</keyword>
<comment type="caution">
    <text evidence="4">The sequence shown here is derived from an EMBL/GenBank/DDBJ whole genome shotgun (WGS) entry which is preliminary data.</text>
</comment>
<accession>A0ABP8BZL0</accession>
<keyword evidence="5" id="KW-1185">Reference proteome</keyword>
<dbReference type="Gene3D" id="2.20.200.10">
    <property type="entry name" value="Outer membrane efflux proteins (OEP)"/>
    <property type="match status" value="1"/>
</dbReference>
<reference evidence="5" key="1">
    <citation type="journal article" date="2019" name="Int. J. Syst. Evol. Microbiol.">
        <title>The Global Catalogue of Microorganisms (GCM) 10K type strain sequencing project: providing services to taxonomists for standard genome sequencing and annotation.</title>
        <authorList>
            <consortium name="The Broad Institute Genomics Platform"/>
            <consortium name="The Broad Institute Genome Sequencing Center for Infectious Disease"/>
            <person name="Wu L."/>
            <person name="Ma J."/>
        </authorList>
    </citation>
    <scope>NUCLEOTIDE SEQUENCE [LARGE SCALE GENOMIC DNA]</scope>
    <source>
        <strain evidence="5">JCM 17630</strain>
    </source>
</reference>
<dbReference type="Pfam" id="PF02321">
    <property type="entry name" value="OEP"/>
    <property type="match status" value="2"/>
</dbReference>
<evidence type="ECO:0000256" key="2">
    <source>
        <dbReference type="RuleBase" id="RU362097"/>
    </source>
</evidence>
<feature type="coiled-coil region" evidence="3">
    <location>
        <begin position="74"/>
        <end position="101"/>
    </location>
</feature>
<evidence type="ECO:0000256" key="1">
    <source>
        <dbReference type="ARBA" id="ARBA00007613"/>
    </source>
</evidence>
<organism evidence="4 5">
    <name type="scientific">Postechiella marina</name>
    <dbReference type="NCBI Taxonomy" id="943941"/>
    <lineage>
        <taxon>Bacteria</taxon>
        <taxon>Pseudomonadati</taxon>
        <taxon>Bacteroidota</taxon>
        <taxon>Flavobacteriia</taxon>
        <taxon>Flavobacteriales</taxon>
        <taxon>Flavobacteriaceae</taxon>
        <taxon>Postechiella</taxon>
    </lineage>
</organism>
<dbReference type="NCBIfam" id="TIGR01845">
    <property type="entry name" value="outer_NodT"/>
    <property type="match status" value="1"/>
</dbReference>
<dbReference type="Proteomes" id="UP001501496">
    <property type="component" value="Unassembled WGS sequence"/>
</dbReference>
<keyword evidence="2" id="KW-0472">Membrane</keyword>
<comment type="subcellular location">
    <subcellularLocation>
        <location evidence="2">Cell membrane</location>
        <topology evidence="2">Lipid-anchor</topology>
    </subcellularLocation>
</comment>
<name>A0ABP8BZL0_9FLAO</name>
<evidence type="ECO:0000313" key="5">
    <source>
        <dbReference type="Proteomes" id="UP001501496"/>
    </source>
</evidence>